<gene>
    <name evidence="7" type="ORF">BDA99DRAFT_237969</name>
</gene>
<evidence type="ECO:0000256" key="1">
    <source>
        <dbReference type="ARBA" id="ARBA00004604"/>
    </source>
</evidence>
<reference evidence="7" key="1">
    <citation type="journal article" date="2022" name="IScience">
        <title>Evolution of zygomycete secretomes and the origins of terrestrial fungal ecologies.</title>
        <authorList>
            <person name="Chang Y."/>
            <person name="Wang Y."/>
            <person name="Mondo S."/>
            <person name="Ahrendt S."/>
            <person name="Andreopoulos W."/>
            <person name="Barry K."/>
            <person name="Beard J."/>
            <person name="Benny G.L."/>
            <person name="Blankenship S."/>
            <person name="Bonito G."/>
            <person name="Cuomo C."/>
            <person name="Desiro A."/>
            <person name="Gervers K.A."/>
            <person name="Hundley H."/>
            <person name="Kuo A."/>
            <person name="LaButti K."/>
            <person name="Lang B.F."/>
            <person name="Lipzen A."/>
            <person name="O'Donnell K."/>
            <person name="Pangilinan J."/>
            <person name="Reynolds N."/>
            <person name="Sandor L."/>
            <person name="Smith M.E."/>
            <person name="Tsang A."/>
            <person name="Grigoriev I.V."/>
            <person name="Stajich J.E."/>
            <person name="Spatafora J.W."/>
        </authorList>
    </citation>
    <scope>NUCLEOTIDE SEQUENCE</scope>
    <source>
        <strain evidence="7">RSA 2281</strain>
    </source>
</reference>
<keyword evidence="2 4" id="KW-0694">RNA-binding</keyword>
<organism evidence="7 8">
    <name type="scientific">Phascolomyces articulosus</name>
    <dbReference type="NCBI Taxonomy" id="60185"/>
    <lineage>
        <taxon>Eukaryota</taxon>
        <taxon>Fungi</taxon>
        <taxon>Fungi incertae sedis</taxon>
        <taxon>Mucoromycota</taxon>
        <taxon>Mucoromycotina</taxon>
        <taxon>Mucoromycetes</taxon>
        <taxon>Mucorales</taxon>
        <taxon>Lichtheimiaceae</taxon>
        <taxon>Phascolomyces</taxon>
    </lineage>
</organism>
<dbReference type="Pfam" id="PF00076">
    <property type="entry name" value="RRM_1"/>
    <property type="match status" value="1"/>
</dbReference>
<dbReference type="SUPFAM" id="SSF54928">
    <property type="entry name" value="RNA-binding domain, RBD"/>
    <property type="match status" value="1"/>
</dbReference>
<evidence type="ECO:0000256" key="4">
    <source>
        <dbReference type="PROSITE-ProRule" id="PRU00176"/>
    </source>
</evidence>
<dbReference type="GO" id="GO:0005730">
    <property type="term" value="C:nucleolus"/>
    <property type="evidence" value="ECO:0007669"/>
    <property type="project" value="UniProtKB-SubCell"/>
</dbReference>
<evidence type="ECO:0000256" key="2">
    <source>
        <dbReference type="ARBA" id="ARBA00022884"/>
    </source>
</evidence>
<dbReference type="GO" id="GO:0003723">
    <property type="term" value="F:RNA binding"/>
    <property type="evidence" value="ECO:0007669"/>
    <property type="project" value="UniProtKB-UniRule"/>
</dbReference>
<accession>A0AAD5KKN8</accession>
<dbReference type="InterPro" id="IPR012677">
    <property type="entry name" value="Nucleotide-bd_a/b_plait_sf"/>
</dbReference>
<evidence type="ECO:0000313" key="7">
    <source>
        <dbReference type="EMBL" id="KAI9274426.1"/>
    </source>
</evidence>
<dbReference type="InterPro" id="IPR000504">
    <property type="entry name" value="RRM_dom"/>
</dbReference>
<evidence type="ECO:0000256" key="5">
    <source>
        <dbReference type="SAM" id="MobiDB-lite"/>
    </source>
</evidence>
<feature type="compositionally biased region" description="Basic residues" evidence="5">
    <location>
        <begin position="217"/>
        <end position="232"/>
    </location>
</feature>
<dbReference type="PROSITE" id="PS50102">
    <property type="entry name" value="RRM"/>
    <property type="match status" value="1"/>
</dbReference>
<dbReference type="EMBL" id="JAIXMP010000004">
    <property type="protein sequence ID" value="KAI9274426.1"/>
    <property type="molecule type" value="Genomic_DNA"/>
</dbReference>
<dbReference type="Proteomes" id="UP001209540">
    <property type="component" value="Unassembled WGS sequence"/>
</dbReference>
<dbReference type="Gene3D" id="3.30.70.330">
    <property type="match status" value="1"/>
</dbReference>
<comment type="subcellular location">
    <subcellularLocation>
        <location evidence="1">Nucleus</location>
        <location evidence="1">Nucleolus</location>
    </subcellularLocation>
</comment>
<evidence type="ECO:0000259" key="6">
    <source>
        <dbReference type="PROSITE" id="PS50102"/>
    </source>
</evidence>
<dbReference type="SMART" id="SM00360">
    <property type="entry name" value="RRM"/>
    <property type="match status" value="1"/>
</dbReference>
<dbReference type="AlphaFoldDB" id="A0AAD5KKN8"/>
<protein>
    <recommendedName>
        <fullName evidence="6">RRM domain-containing protein</fullName>
    </recommendedName>
</protein>
<evidence type="ECO:0000313" key="8">
    <source>
        <dbReference type="Proteomes" id="UP001209540"/>
    </source>
</evidence>
<feature type="domain" description="RRM" evidence="6">
    <location>
        <begin position="17"/>
        <end position="94"/>
    </location>
</feature>
<keyword evidence="3" id="KW-0539">Nucleus</keyword>
<feature type="region of interest" description="Disordered" evidence="5">
    <location>
        <begin position="169"/>
        <end position="232"/>
    </location>
</feature>
<dbReference type="PANTHER" id="PTHR46754">
    <property type="entry name" value="MKI67 FHA DOMAIN-INTERACTING NUCLEOLAR PHOSPHOPROTEIN"/>
    <property type="match status" value="1"/>
</dbReference>
<feature type="compositionally biased region" description="Basic and acidic residues" evidence="5">
    <location>
        <begin position="169"/>
        <end position="187"/>
    </location>
</feature>
<name>A0AAD5KKN8_9FUNG</name>
<sequence>MLIINLLYVKDEKEEAGVIYLGRIPHGFYEDEMKGYFSQFGTVSQLRLARNKRGHPKHYGFIEFESSQVAEIVAETMDNYLLLGHLLQCKVLPKESIHPNLFKGAAKRFRKANTSIIQQKKHNQKRSEEKQHQRIVDLVKTENERRKKIKELGIDYDFPGYAAEFEKYKKTKANEPKKTETKDDKKPTKVTTAATKRKRTQKAEAPKKEEAESAKPAAKKAKRVTKPRAAKK</sequence>
<dbReference type="CDD" id="cd12307">
    <property type="entry name" value="RRM_NIFK_like"/>
    <property type="match status" value="1"/>
</dbReference>
<proteinExistence type="predicted"/>
<keyword evidence="8" id="KW-1185">Reference proteome</keyword>
<reference evidence="7" key="2">
    <citation type="submission" date="2023-02" db="EMBL/GenBank/DDBJ databases">
        <authorList>
            <consortium name="DOE Joint Genome Institute"/>
            <person name="Mondo S.J."/>
            <person name="Chang Y."/>
            <person name="Wang Y."/>
            <person name="Ahrendt S."/>
            <person name="Andreopoulos W."/>
            <person name="Barry K."/>
            <person name="Beard J."/>
            <person name="Benny G.L."/>
            <person name="Blankenship S."/>
            <person name="Bonito G."/>
            <person name="Cuomo C."/>
            <person name="Desiro A."/>
            <person name="Gervers K.A."/>
            <person name="Hundley H."/>
            <person name="Kuo A."/>
            <person name="LaButti K."/>
            <person name="Lang B.F."/>
            <person name="Lipzen A."/>
            <person name="O'Donnell K."/>
            <person name="Pangilinan J."/>
            <person name="Reynolds N."/>
            <person name="Sandor L."/>
            <person name="Smith M.W."/>
            <person name="Tsang A."/>
            <person name="Grigoriev I.V."/>
            <person name="Stajich J.E."/>
            <person name="Spatafora J.W."/>
        </authorList>
    </citation>
    <scope>NUCLEOTIDE SEQUENCE</scope>
    <source>
        <strain evidence="7">RSA 2281</strain>
    </source>
</reference>
<dbReference type="InterPro" id="IPR035979">
    <property type="entry name" value="RBD_domain_sf"/>
</dbReference>
<feature type="compositionally biased region" description="Basic and acidic residues" evidence="5">
    <location>
        <begin position="201"/>
        <end position="213"/>
    </location>
</feature>
<comment type="caution">
    <text evidence="7">The sequence shown here is derived from an EMBL/GenBank/DDBJ whole genome shotgun (WGS) entry which is preliminary data.</text>
</comment>
<evidence type="ECO:0000256" key="3">
    <source>
        <dbReference type="ARBA" id="ARBA00023242"/>
    </source>
</evidence>